<dbReference type="InterPro" id="IPR012338">
    <property type="entry name" value="Beta-lactam/transpept-like"/>
</dbReference>
<accession>A0ABN1CB39</accession>
<dbReference type="PANTHER" id="PTHR43283:SF7">
    <property type="entry name" value="BETA-LACTAMASE-RELATED DOMAIN-CONTAINING PROTEIN"/>
    <property type="match status" value="1"/>
</dbReference>
<protein>
    <submittedName>
        <fullName evidence="2">Serine hydrolase</fullName>
    </submittedName>
</protein>
<dbReference type="SUPFAM" id="SSF56601">
    <property type="entry name" value="beta-lactamase/transpeptidase-like"/>
    <property type="match status" value="1"/>
</dbReference>
<dbReference type="Proteomes" id="UP001501706">
    <property type="component" value="Unassembled WGS sequence"/>
</dbReference>
<evidence type="ECO:0000259" key="1">
    <source>
        <dbReference type="Pfam" id="PF00144"/>
    </source>
</evidence>
<dbReference type="PANTHER" id="PTHR43283">
    <property type="entry name" value="BETA-LACTAMASE-RELATED"/>
    <property type="match status" value="1"/>
</dbReference>
<keyword evidence="3" id="KW-1185">Reference proteome</keyword>
<comment type="caution">
    <text evidence="2">The sequence shown here is derived from an EMBL/GenBank/DDBJ whole genome shotgun (WGS) entry which is preliminary data.</text>
</comment>
<reference evidence="2 3" key="1">
    <citation type="journal article" date="2019" name="Int. J. Syst. Evol. Microbiol.">
        <title>The Global Catalogue of Microorganisms (GCM) 10K type strain sequencing project: providing services to taxonomists for standard genome sequencing and annotation.</title>
        <authorList>
            <consortium name="The Broad Institute Genomics Platform"/>
            <consortium name="The Broad Institute Genome Sequencing Center for Infectious Disease"/>
            <person name="Wu L."/>
            <person name="Ma J."/>
        </authorList>
    </citation>
    <scope>NUCLEOTIDE SEQUENCE [LARGE SCALE GENOMIC DNA]</scope>
    <source>
        <strain evidence="2 3">JCM 14330</strain>
    </source>
</reference>
<dbReference type="Pfam" id="PF00144">
    <property type="entry name" value="Beta-lactamase"/>
    <property type="match status" value="1"/>
</dbReference>
<dbReference type="InterPro" id="IPR050789">
    <property type="entry name" value="Diverse_Enzym_Activities"/>
</dbReference>
<name>A0ABN1CB39_9BURK</name>
<gene>
    <name evidence="2" type="ORF">GCM10009097_35360</name>
</gene>
<dbReference type="InterPro" id="IPR001466">
    <property type="entry name" value="Beta-lactam-related"/>
</dbReference>
<dbReference type="GO" id="GO:0016787">
    <property type="term" value="F:hydrolase activity"/>
    <property type="evidence" value="ECO:0007669"/>
    <property type="project" value="UniProtKB-KW"/>
</dbReference>
<dbReference type="Gene3D" id="3.40.710.10">
    <property type="entry name" value="DD-peptidase/beta-lactamase superfamily"/>
    <property type="match status" value="1"/>
</dbReference>
<evidence type="ECO:0000313" key="3">
    <source>
        <dbReference type="Proteomes" id="UP001501706"/>
    </source>
</evidence>
<dbReference type="EMBL" id="BAAAEN010000014">
    <property type="protein sequence ID" value="GAA0514845.1"/>
    <property type="molecule type" value="Genomic_DNA"/>
</dbReference>
<sequence length="413" mass="44847">MEDLHSQPAAAYRGHPPVEVMTGYPPPAESRVTPDNWFKLPYLRWSLMNRSLSVPTVDVWRGAGPVSALPAGPALPEDVRVTGLDGEPTPLLDHLRALEVDGLLVMHDGAIVFERYFHGMRPQMRHGTASVSKSFLGVVAGVLAHQGVLDFSRQASYYVPEMRGAAMGGATLQQLLDMQAGIVRPSLDGRPGNLGPQDGGVYEILGLLPRRPGAPDNFYDFVLQKPASGEHGQKLYYDNGPPEALAWAIRRATGRPIAELLSELVYQPLGPERDAYYSVDPTGAEFTAGGLAMTMRDMARFGELLRNEGTWNGKQVVPQSFIDDLHHGGNRAFHAESRFAAANPGGAYRNYFHADGGRWQGLCAHGRYGQRIYASTKAKLVVAQFGAAPGTSPHPFEAPIARLHAELAQLLNG</sequence>
<feature type="domain" description="Beta-lactamase-related" evidence="1">
    <location>
        <begin position="102"/>
        <end position="391"/>
    </location>
</feature>
<proteinExistence type="predicted"/>
<evidence type="ECO:0000313" key="2">
    <source>
        <dbReference type="EMBL" id="GAA0514845.1"/>
    </source>
</evidence>
<organism evidence="2 3">
    <name type="scientific">Pigmentiphaga daeguensis</name>
    <dbReference type="NCBI Taxonomy" id="414049"/>
    <lineage>
        <taxon>Bacteria</taxon>
        <taxon>Pseudomonadati</taxon>
        <taxon>Pseudomonadota</taxon>
        <taxon>Betaproteobacteria</taxon>
        <taxon>Burkholderiales</taxon>
        <taxon>Alcaligenaceae</taxon>
        <taxon>Pigmentiphaga</taxon>
    </lineage>
</organism>
<keyword evidence="2" id="KW-0378">Hydrolase</keyword>
<dbReference type="RefSeq" id="WP_343927969.1">
    <property type="nucleotide sequence ID" value="NZ_BAAAEN010000014.1"/>
</dbReference>